<proteinExistence type="predicted"/>
<dbReference type="EMBL" id="BOPO01000004">
    <property type="protein sequence ID" value="GIL25224.1"/>
    <property type="molecule type" value="Genomic_DNA"/>
</dbReference>
<dbReference type="GO" id="GO:0006355">
    <property type="term" value="P:regulation of DNA-templated transcription"/>
    <property type="evidence" value="ECO:0007669"/>
    <property type="project" value="InterPro"/>
</dbReference>
<dbReference type="AlphaFoldDB" id="A0A8J4EL51"/>
<sequence>MEGSYAMALRRAKGQAGAKMALATTSLLCHADVMELSTYVRQLHDQLVAVAETGDPAARAFLDRLVVTLEPAARLALLDALSAAAAEITQDLAPGSVEVRLRAGEPEFAVTVPTAEPTAAEPPPPVAVPASGADDTDDGPMARLNLRLSEQLKTRIERAAARQGRSANSWLARAANAALAAEEPDQPTLHSSTGRGGRRRQTGWVR</sequence>
<reference evidence="3" key="1">
    <citation type="journal article" date="2021" name="Int. J. Syst. Evol. Microbiol.">
        <title>Actinocatenispora comari sp. nov., an endophytic actinomycete isolated from aerial parts of Comarum salesowianum.</title>
        <authorList>
            <person name="Oyunbileg N."/>
            <person name="Iizaka Y."/>
            <person name="Hamada M."/>
            <person name="Davaapurev B.O."/>
            <person name="Fukumoto A."/>
            <person name="Tsetseg B."/>
            <person name="Kato F."/>
            <person name="Tamura T."/>
            <person name="Batkhuu J."/>
            <person name="Anzai Y."/>
        </authorList>
    </citation>
    <scope>NUCLEOTIDE SEQUENCE [LARGE SCALE GENOMIC DNA]</scope>
    <source>
        <strain evidence="3">NUM-2625</strain>
    </source>
</reference>
<dbReference type="Proteomes" id="UP000614996">
    <property type="component" value="Unassembled WGS sequence"/>
</dbReference>
<dbReference type="Gene3D" id="1.10.1220.10">
    <property type="entry name" value="Met repressor-like"/>
    <property type="match status" value="1"/>
</dbReference>
<keyword evidence="3" id="KW-1185">Reference proteome</keyword>
<comment type="caution">
    <text evidence="2">The sequence shown here is derived from an EMBL/GenBank/DDBJ whole genome shotgun (WGS) entry which is preliminary data.</text>
</comment>
<evidence type="ECO:0000313" key="2">
    <source>
        <dbReference type="EMBL" id="GIL25224.1"/>
    </source>
</evidence>
<protein>
    <recommendedName>
        <fullName evidence="4">Toxin-antitoxin system HicB family antitoxin</fullName>
    </recommendedName>
</protein>
<evidence type="ECO:0000313" key="3">
    <source>
        <dbReference type="Proteomes" id="UP000614996"/>
    </source>
</evidence>
<feature type="region of interest" description="Disordered" evidence="1">
    <location>
        <begin position="115"/>
        <end position="141"/>
    </location>
</feature>
<gene>
    <name evidence="2" type="ORF">NUM_04790</name>
</gene>
<feature type="region of interest" description="Disordered" evidence="1">
    <location>
        <begin position="178"/>
        <end position="206"/>
    </location>
</feature>
<organism evidence="2 3">
    <name type="scientific">Actinocatenispora comari</name>
    <dbReference type="NCBI Taxonomy" id="2807577"/>
    <lineage>
        <taxon>Bacteria</taxon>
        <taxon>Bacillati</taxon>
        <taxon>Actinomycetota</taxon>
        <taxon>Actinomycetes</taxon>
        <taxon>Micromonosporales</taxon>
        <taxon>Micromonosporaceae</taxon>
        <taxon>Actinocatenispora</taxon>
    </lineage>
</organism>
<dbReference type="InterPro" id="IPR013321">
    <property type="entry name" value="Arc_rbn_hlx_hlx"/>
</dbReference>
<evidence type="ECO:0000256" key="1">
    <source>
        <dbReference type="SAM" id="MobiDB-lite"/>
    </source>
</evidence>
<evidence type="ECO:0008006" key="4">
    <source>
        <dbReference type="Google" id="ProtNLM"/>
    </source>
</evidence>
<dbReference type="SUPFAM" id="SSF47598">
    <property type="entry name" value="Ribbon-helix-helix"/>
    <property type="match status" value="1"/>
</dbReference>
<accession>A0A8J4EL51</accession>
<name>A0A8J4EL51_9ACTN</name>
<dbReference type="InterPro" id="IPR010985">
    <property type="entry name" value="Ribbon_hlx_hlx"/>
</dbReference>
<feature type="compositionally biased region" description="Basic residues" evidence="1">
    <location>
        <begin position="196"/>
        <end position="206"/>
    </location>
</feature>